<organism evidence="11">
    <name type="scientific">Dunaliella tertiolecta</name>
    <name type="common">Green alga</name>
    <dbReference type="NCBI Taxonomy" id="3047"/>
    <lineage>
        <taxon>Eukaryota</taxon>
        <taxon>Viridiplantae</taxon>
        <taxon>Chlorophyta</taxon>
        <taxon>core chlorophytes</taxon>
        <taxon>Chlorophyceae</taxon>
        <taxon>CS clade</taxon>
        <taxon>Chlamydomonadales</taxon>
        <taxon>Dunaliellaceae</taxon>
        <taxon>Dunaliella</taxon>
    </lineage>
</organism>
<dbReference type="HAMAP" id="MF_03022">
    <property type="entry name" value="Katanin_p80_B1"/>
    <property type="match status" value="1"/>
</dbReference>
<dbReference type="SMART" id="SM00320">
    <property type="entry name" value="WD40"/>
    <property type="match status" value="6"/>
</dbReference>
<dbReference type="PROSITE" id="PS50294">
    <property type="entry name" value="WD_REPEATS_REGION"/>
    <property type="match status" value="4"/>
</dbReference>
<feature type="repeat" description="WD" evidence="8">
    <location>
        <begin position="10"/>
        <end position="52"/>
    </location>
</feature>
<evidence type="ECO:0000256" key="7">
    <source>
        <dbReference type="HAMAP-Rule" id="MF_03022"/>
    </source>
</evidence>
<dbReference type="CDD" id="cd00200">
    <property type="entry name" value="WD40"/>
    <property type="match status" value="1"/>
</dbReference>
<gene>
    <name evidence="11" type="ORF">DTER00134_LOCUS13019</name>
</gene>
<evidence type="ECO:0000256" key="6">
    <source>
        <dbReference type="ARBA" id="ARBA00023212"/>
    </source>
</evidence>
<keyword evidence="5" id="KW-0677">Repeat</keyword>
<feature type="repeat" description="WD" evidence="8">
    <location>
        <begin position="95"/>
        <end position="134"/>
    </location>
</feature>
<reference evidence="11" key="1">
    <citation type="submission" date="2021-01" db="EMBL/GenBank/DDBJ databases">
        <authorList>
            <person name="Corre E."/>
            <person name="Pelletier E."/>
            <person name="Niang G."/>
            <person name="Scheremetjew M."/>
            <person name="Finn R."/>
            <person name="Kale V."/>
            <person name="Holt S."/>
            <person name="Cochrane G."/>
            <person name="Meng A."/>
            <person name="Brown T."/>
            <person name="Cohen L."/>
        </authorList>
    </citation>
    <scope>NUCLEOTIDE SEQUENCE</scope>
    <source>
        <strain evidence="11">CCMP1320</strain>
    </source>
</reference>
<feature type="region of interest" description="Disordered" evidence="9">
    <location>
        <begin position="555"/>
        <end position="615"/>
    </location>
</feature>
<dbReference type="InterPro" id="IPR026962">
    <property type="entry name" value="KTNB1"/>
</dbReference>
<evidence type="ECO:0000256" key="8">
    <source>
        <dbReference type="PROSITE-ProRule" id="PRU00221"/>
    </source>
</evidence>
<dbReference type="GO" id="GO:0005737">
    <property type="term" value="C:cytoplasm"/>
    <property type="evidence" value="ECO:0007669"/>
    <property type="project" value="UniProtKB-UniRule"/>
</dbReference>
<dbReference type="PROSITE" id="PS00678">
    <property type="entry name" value="WD_REPEATS_1"/>
    <property type="match status" value="2"/>
</dbReference>
<accession>A0A7S3QZX1</accession>
<dbReference type="PANTHER" id="PTHR19845:SF0">
    <property type="entry name" value="KATANIN P80 WD40 REPEAT-CONTAINING SUBUNIT B1"/>
    <property type="match status" value="1"/>
</dbReference>
<dbReference type="GO" id="GO:0051013">
    <property type="term" value="P:microtubule severing"/>
    <property type="evidence" value="ECO:0007669"/>
    <property type="project" value="UniProtKB-UniRule"/>
</dbReference>
<dbReference type="InterPro" id="IPR028021">
    <property type="entry name" value="Katanin_C-terminal"/>
</dbReference>
<feature type="compositionally biased region" description="Pro residues" evidence="9">
    <location>
        <begin position="429"/>
        <end position="438"/>
    </location>
</feature>
<dbReference type="PRINTS" id="PR00320">
    <property type="entry name" value="GPROTEINBRPT"/>
</dbReference>
<feature type="repeat" description="WD" evidence="8">
    <location>
        <begin position="135"/>
        <end position="176"/>
    </location>
</feature>
<dbReference type="GO" id="GO:0008017">
    <property type="term" value="F:microtubule binding"/>
    <property type="evidence" value="ECO:0007669"/>
    <property type="project" value="UniProtKB-UniRule"/>
</dbReference>
<comment type="similarity">
    <text evidence="7">Belongs to the WD repeat KATNB1 family.</text>
</comment>
<dbReference type="EMBL" id="HBIP01021785">
    <property type="protein sequence ID" value="CAE0497946.1"/>
    <property type="molecule type" value="Transcribed_RNA"/>
</dbReference>
<proteinExistence type="inferred from homology"/>
<dbReference type="Pfam" id="PF00400">
    <property type="entry name" value="WD40"/>
    <property type="match status" value="6"/>
</dbReference>
<feature type="region of interest" description="Disordered" evidence="9">
    <location>
        <begin position="475"/>
        <end position="527"/>
    </location>
</feature>
<feature type="compositionally biased region" description="Pro residues" evidence="9">
    <location>
        <begin position="492"/>
        <end position="505"/>
    </location>
</feature>
<feature type="repeat" description="WD" evidence="8">
    <location>
        <begin position="53"/>
        <end position="94"/>
    </location>
</feature>
<evidence type="ECO:0000256" key="4">
    <source>
        <dbReference type="ARBA" id="ARBA00022701"/>
    </source>
</evidence>
<evidence type="ECO:0000256" key="1">
    <source>
        <dbReference type="ARBA" id="ARBA00004245"/>
    </source>
</evidence>
<keyword evidence="4 7" id="KW-0493">Microtubule</keyword>
<evidence type="ECO:0000256" key="9">
    <source>
        <dbReference type="SAM" id="MobiDB-lite"/>
    </source>
</evidence>
<dbReference type="InterPro" id="IPR020472">
    <property type="entry name" value="WD40_PAC1"/>
</dbReference>
<evidence type="ECO:0000313" key="11">
    <source>
        <dbReference type="EMBL" id="CAE0497946.1"/>
    </source>
</evidence>
<dbReference type="PROSITE" id="PS50082">
    <property type="entry name" value="WD_REPEATS_2"/>
    <property type="match status" value="5"/>
</dbReference>
<evidence type="ECO:0000256" key="5">
    <source>
        <dbReference type="ARBA" id="ARBA00022737"/>
    </source>
</evidence>
<protein>
    <recommendedName>
        <fullName evidence="7">Katanin p80 WD40 repeat-containing subunit B1 homolog</fullName>
    </recommendedName>
</protein>
<feature type="region of interest" description="Disordered" evidence="9">
    <location>
        <begin position="400"/>
        <end position="438"/>
    </location>
</feature>
<dbReference type="Pfam" id="PF13925">
    <property type="entry name" value="Katanin_con80"/>
    <property type="match status" value="1"/>
</dbReference>
<name>A0A7S3QZX1_DUNTE</name>
<keyword evidence="2 7" id="KW-0963">Cytoplasm</keyword>
<dbReference type="InterPro" id="IPR001680">
    <property type="entry name" value="WD40_rpt"/>
</dbReference>
<evidence type="ECO:0000259" key="10">
    <source>
        <dbReference type="Pfam" id="PF13925"/>
    </source>
</evidence>
<dbReference type="InterPro" id="IPR036322">
    <property type="entry name" value="WD40_repeat_dom_sf"/>
</dbReference>
<keyword evidence="6 7" id="KW-0206">Cytoskeleton</keyword>
<dbReference type="PANTHER" id="PTHR19845">
    <property type="entry name" value="KATANIN P80 SUBUNIT"/>
    <property type="match status" value="1"/>
</dbReference>
<feature type="domain" description="Katanin p80 subunit C-terminal" evidence="10">
    <location>
        <begin position="626"/>
        <end position="777"/>
    </location>
</feature>
<dbReference type="InterPro" id="IPR015943">
    <property type="entry name" value="WD40/YVTN_repeat-like_dom_sf"/>
</dbReference>
<comment type="subcellular location">
    <subcellularLocation>
        <location evidence="1 7">Cytoplasm</location>
        <location evidence="1 7">Cytoskeleton</location>
    </subcellularLocation>
</comment>
<comment type="function">
    <text evidence="7">May participate in a complex which severs microtubules in an ATP-dependent manner. Microtubule severing may promote rapid reorganization of cellular microtubule arrays.</text>
</comment>
<dbReference type="InterPro" id="IPR019775">
    <property type="entry name" value="WD40_repeat_CS"/>
</dbReference>
<dbReference type="Gene3D" id="2.130.10.10">
    <property type="entry name" value="YVTN repeat-like/Quinoprotein amine dehydrogenase"/>
    <property type="match status" value="2"/>
</dbReference>
<dbReference type="AlphaFoldDB" id="A0A7S3QZX1"/>
<dbReference type="FunFam" id="2.130.10.10:FF:000462">
    <property type="entry name" value="Katanin p80 WD40 repeat-containing subunit B1"/>
    <property type="match status" value="1"/>
</dbReference>
<sequence>MPRYLKIQEFVAHQGSVNCIKIGRKSSGVLVTGGDDKKVNLWTIGTQTRTLSLHGHQSPVESVTFDNHEEVVAAGAASGSIKVFDLDQAKVTRALNGHKSNVLSLEFGNLGLLSGSMDTNIKLWDLRTKEAVHTFKGNKAGVTHVHFSPDSKWVASGAMDGSVKIYDVGTQRVIQEFSQHTHAITGLEFHPQEYLMASSSADKTVKVWDLETMGMIAQTPPETTGVRSMTFHPDGTHLFSAVQDGLRVWQWEPPPPLQHDNVDVPWSKVADIAVMKEKNKLVGCSFNQSFVGLWVVDLKEVRPFGGPSVNSSADAGGLAVRGAGNRLVARGDSGAASRYQHLGSGGSAAASPTAAAVEAARTRETLQARCSPLHDFAMRRQHGSQEAVPGSIPSSLMAAAREPLPSSSAERVRPIVPPFPSASGAGSRYPPPEVATPLHPPPLVRPLSVVAPGDAALSPGPSAAALAGNPPKLWGRSGLGSATPLARAPSTPGLPPQAPASTPVPPDHHRSTSPGSAGKASVGVGVGDSLLRNQPDIVALQREARQVAAAEAAAASHAAATPTPFRHASELARQASGASRNGARGPVGISGGAVRRSSRSTPTPPPGGLQGDPDLDAISQVVAGSDSTKATLLGRLNGLQAAQSLLGRGDLRAAAMAARRHNDPAMAADMLQAAIARKGFGELLTLDSLPDLCPVLESVLALQAPLQVEVALDTISLICHAYVSLILDHCGPHAAVPRMPDLNFDLRKEKCELARVALRGLHTKLLHLAHVRGGGGEGAGWDLAGLRAKDLASQLSACL</sequence>
<evidence type="ECO:0000256" key="2">
    <source>
        <dbReference type="ARBA" id="ARBA00022490"/>
    </source>
</evidence>
<keyword evidence="3 8" id="KW-0853">WD repeat</keyword>
<dbReference type="GO" id="GO:0007019">
    <property type="term" value="P:microtubule depolymerization"/>
    <property type="evidence" value="ECO:0007669"/>
    <property type="project" value="TreeGrafter"/>
</dbReference>
<dbReference type="GO" id="GO:0005874">
    <property type="term" value="C:microtubule"/>
    <property type="evidence" value="ECO:0007669"/>
    <property type="project" value="UniProtKB-KW"/>
</dbReference>
<dbReference type="GO" id="GO:0008352">
    <property type="term" value="C:katanin complex"/>
    <property type="evidence" value="ECO:0007669"/>
    <property type="project" value="InterPro"/>
</dbReference>
<evidence type="ECO:0000256" key="3">
    <source>
        <dbReference type="ARBA" id="ARBA00022574"/>
    </source>
</evidence>
<feature type="repeat" description="WD" evidence="8">
    <location>
        <begin position="177"/>
        <end position="218"/>
    </location>
</feature>
<dbReference type="SUPFAM" id="SSF50978">
    <property type="entry name" value="WD40 repeat-like"/>
    <property type="match status" value="1"/>
</dbReference>